<evidence type="ECO:0000256" key="4">
    <source>
        <dbReference type="ARBA" id="ARBA00012322"/>
    </source>
</evidence>
<dbReference type="CDD" id="cd12797">
    <property type="entry name" value="M23_peptidase"/>
    <property type="match status" value="1"/>
</dbReference>
<keyword evidence="5" id="KW-0378">Hydrolase</keyword>
<keyword evidence="5" id="KW-0645">Protease</keyword>
<keyword evidence="9" id="KW-1185">Reference proteome</keyword>
<reference evidence="9" key="1">
    <citation type="submission" date="2023-10" db="EMBL/GenBank/DDBJ databases">
        <title>Genome analysis and identification of Salinococcus sp. Bachu38 nov., a PGPR from the rhizosphere of Tamarix.</title>
        <authorList>
            <person name="Liang Z."/>
            <person name="Zhang X."/>
            <person name="Jia J."/>
            <person name="Chen X."/>
            <person name="Wang Y."/>
            <person name="Wang Q."/>
            <person name="Wang R."/>
        </authorList>
    </citation>
    <scope>NUCLEOTIDE SEQUENCE [LARGE SCALE GENOMIC DNA]</scope>
    <source>
        <strain evidence="9">Bachu38</strain>
    </source>
</reference>
<keyword evidence="5" id="KW-0482">Metalloprotease</keyword>
<dbReference type="SUPFAM" id="SSF51261">
    <property type="entry name" value="Duplicated hybrid motif"/>
    <property type="match status" value="1"/>
</dbReference>
<dbReference type="EMBL" id="CP138333">
    <property type="protein sequence ID" value="WZX30171.1"/>
    <property type="molecule type" value="Genomic_DNA"/>
</dbReference>
<dbReference type="EC" id="3.4.24.75" evidence="4"/>
<dbReference type="InterPro" id="IPR057958">
    <property type="entry name" value="SH3b_P2_dom"/>
</dbReference>
<feature type="domain" description="SH3b-P2" evidence="7">
    <location>
        <begin position="168"/>
        <end position="220"/>
    </location>
</feature>
<dbReference type="Pfam" id="PF25606">
    <property type="entry name" value="SH3b_P2"/>
    <property type="match status" value="1"/>
</dbReference>
<protein>
    <recommendedName>
        <fullName evidence="4">lysostaphin</fullName>
        <ecNumber evidence="4">3.4.24.75</ecNumber>
    </recommendedName>
</protein>
<comment type="cofactor">
    <cofactor evidence="2">
        <name>Zn(2+)</name>
        <dbReference type="ChEBI" id="CHEBI:29105"/>
    </cofactor>
</comment>
<name>A0ABZ3CJF5_9STAP</name>
<dbReference type="InterPro" id="IPR011055">
    <property type="entry name" value="Dup_hybrid_motif"/>
</dbReference>
<organism evidence="8 9">
    <name type="scientific">Salinicoccus bachuensis</name>
    <dbReference type="NCBI Taxonomy" id="3136731"/>
    <lineage>
        <taxon>Bacteria</taxon>
        <taxon>Bacillati</taxon>
        <taxon>Bacillota</taxon>
        <taxon>Bacilli</taxon>
        <taxon>Bacillales</taxon>
        <taxon>Staphylococcaceae</taxon>
        <taxon>Salinicoccus</taxon>
    </lineage>
</organism>
<proteinExistence type="inferred from homology"/>
<comment type="similarity">
    <text evidence="3">Belongs to the peptidase M23B family.</text>
</comment>
<dbReference type="RefSeq" id="WP_342388689.1">
    <property type="nucleotide sequence ID" value="NZ_CP138333.2"/>
</dbReference>
<comment type="catalytic activity">
    <reaction evidence="1">
        <text>Hydrolysis of the -Gly-|-Gly- bond in the pentaglycine inter-peptide link joining staphylococcal cell wall peptidoglycans.</text>
        <dbReference type="EC" id="3.4.24.75"/>
    </reaction>
</comment>
<sequence length="265" mass="29276">MNPIDYLVGQGFRITSDPTRYRSGIWGKRDYTLDGYNYDTYCGGYHRAYDLAKAHLAPVPAVCGGEVVQGTNRHGNFGGTVVVANKALGIQVIYGHLARNLKVKIGQTIRQGDTVGLQSNTNYDNVPMASHLHIQFQNYGYIAGERAFVCTGINPLKINVSEEGGPDTWLWQGHFTADSRIRIRDHPSKQAPSRGIIIPGTKVRFDRLYVNEGLWWIRITVGGKQKCIAVGEKQTGVTFRRANALGRLWGKAGGLDTSRGKKKKG</sequence>
<dbReference type="Pfam" id="PF01551">
    <property type="entry name" value="Peptidase_M23"/>
    <property type="match status" value="1"/>
</dbReference>
<evidence type="ECO:0000313" key="8">
    <source>
        <dbReference type="EMBL" id="WZX30171.1"/>
    </source>
</evidence>
<evidence type="ECO:0000256" key="2">
    <source>
        <dbReference type="ARBA" id="ARBA00001947"/>
    </source>
</evidence>
<dbReference type="PANTHER" id="PTHR21666:SF270">
    <property type="entry name" value="MUREIN HYDROLASE ACTIVATOR ENVC"/>
    <property type="match status" value="1"/>
</dbReference>
<dbReference type="Gene3D" id="2.70.70.10">
    <property type="entry name" value="Glucose Permease (Domain IIA)"/>
    <property type="match status" value="1"/>
</dbReference>
<dbReference type="PANTHER" id="PTHR21666">
    <property type="entry name" value="PEPTIDASE-RELATED"/>
    <property type="match status" value="1"/>
</dbReference>
<evidence type="ECO:0000256" key="5">
    <source>
        <dbReference type="ARBA" id="ARBA00023049"/>
    </source>
</evidence>
<accession>A0ABZ3CJF5</accession>
<dbReference type="Gene3D" id="2.30.30.40">
    <property type="entry name" value="SH3 Domains"/>
    <property type="match status" value="1"/>
</dbReference>
<evidence type="ECO:0000259" key="7">
    <source>
        <dbReference type="Pfam" id="PF25606"/>
    </source>
</evidence>
<evidence type="ECO:0000313" key="9">
    <source>
        <dbReference type="Proteomes" id="UP001455384"/>
    </source>
</evidence>
<dbReference type="InterPro" id="IPR050570">
    <property type="entry name" value="Cell_wall_metabolism_enzyme"/>
</dbReference>
<feature type="domain" description="M23ase beta-sheet core" evidence="6">
    <location>
        <begin position="45"/>
        <end position="139"/>
    </location>
</feature>
<evidence type="ECO:0000259" key="6">
    <source>
        <dbReference type="Pfam" id="PF01551"/>
    </source>
</evidence>
<gene>
    <name evidence="8" type="ORF">RQP18_03045</name>
</gene>
<dbReference type="Proteomes" id="UP001455384">
    <property type="component" value="Chromosome"/>
</dbReference>
<evidence type="ECO:0000256" key="3">
    <source>
        <dbReference type="ARBA" id="ARBA00006646"/>
    </source>
</evidence>
<dbReference type="InterPro" id="IPR016047">
    <property type="entry name" value="M23ase_b-sheet_dom"/>
</dbReference>
<evidence type="ECO:0000256" key="1">
    <source>
        <dbReference type="ARBA" id="ARBA00001667"/>
    </source>
</evidence>